<feature type="chain" id="PRO_5012845437" description="Serpin domain-containing protein" evidence="1">
    <location>
        <begin position="32"/>
        <end position="223"/>
    </location>
</feature>
<protein>
    <recommendedName>
        <fullName evidence="4">Serpin domain-containing protein</fullName>
    </recommendedName>
</protein>
<organism evidence="2 3">
    <name type="scientific">Hypsibius exemplaris</name>
    <name type="common">Freshwater tardigrade</name>
    <dbReference type="NCBI Taxonomy" id="2072580"/>
    <lineage>
        <taxon>Eukaryota</taxon>
        <taxon>Metazoa</taxon>
        <taxon>Ecdysozoa</taxon>
        <taxon>Tardigrada</taxon>
        <taxon>Eutardigrada</taxon>
        <taxon>Parachela</taxon>
        <taxon>Hypsibioidea</taxon>
        <taxon>Hypsibiidae</taxon>
        <taxon>Hypsibius</taxon>
    </lineage>
</organism>
<evidence type="ECO:0000313" key="3">
    <source>
        <dbReference type="Proteomes" id="UP000192578"/>
    </source>
</evidence>
<sequence length="223" mass="25155">MEVFRSDGIALSSSSLVRLLVFLGALSKADLAAIQSTDSLRTAVSLIGTGDDFSLFNPDDEESQVPLQFPSMSIQQKISRAHMVMKAHPTVNLSVSAREAYFMEDMRLSEATNRNVFYIKAEESEREVIDMTGAHSSVKRHHSDHRPIGVFEQNSVPTFHDPQSETIEEVLTDMLFIGAWTDIEPDNRIKQIPPLEKQRARRKPVAEVTTTPIPIRRIRHDEN</sequence>
<accession>A0A1W0WIS7</accession>
<reference evidence="3" key="1">
    <citation type="submission" date="2017-01" db="EMBL/GenBank/DDBJ databases">
        <title>Comparative genomics of anhydrobiosis in the tardigrade Hypsibius dujardini.</title>
        <authorList>
            <person name="Yoshida Y."/>
            <person name="Koutsovoulos G."/>
            <person name="Laetsch D."/>
            <person name="Stevens L."/>
            <person name="Kumar S."/>
            <person name="Horikawa D."/>
            <person name="Ishino K."/>
            <person name="Komine S."/>
            <person name="Tomita M."/>
            <person name="Blaxter M."/>
            <person name="Arakawa K."/>
        </authorList>
    </citation>
    <scope>NUCLEOTIDE SEQUENCE [LARGE SCALE GENOMIC DNA]</scope>
    <source>
        <strain evidence="3">Z151</strain>
    </source>
</reference>
<dbReference type="Proteomes" id="UP000192578">
    <property type="component" value="Unassembled WGS sequence"/>
</dbReference>
<feature type="signal peptide" evidence="1">
    <location>
        <begin position="1"/>
        <end position="31"/>
    </location>
</feature>
<dbReference type="EMBL" id="MTYJ01000094">
    <property type="protein sequence ID" value="OQV15079.1"/>
    <property type="molecule type" value="Genomic_DNA"/>
</dbReference>
<name>A0A1W0WIS7_HYPEX</name>
<keyword evidence="3" id="KW-1185">Reference proteome</keyword>
<evidence type="ECO:0008006" key="4">
    <source>
        <dbReference type="Google" id="ProtNLM"/>
    </source>
</evidence>
<comment type="caution">
    <text evidence="2">The sequence shown here is derived from an EMBL/GenBank/DDBJ whole genome shotgun (WGS) entry which is preliminary data.</text>
</comment>
<evidence type="ECO:0000256" key="1">
    <source>
        <dbReference type="SAM" id="SignalP"/>
    </source>
</evidence>
<evidence type="ECO:0000313" key="2">
    <source>
        <dbReference type="EMBL" id="OQV15079.1"/>
    </source>
</evidence>
<keyword evidence="1" id="KW-0732">Signal</keyword>
<gene>
    <name evidence="2" type="ORF">BV898_10711</name>
</gene>
<dbReference type="AlphaFoldDB" id="A0A1W0WIS7"/>
<proteinExistence type="predicted"/>